<accession>A0ABQ9VJW6</accession>
<comment type="caution">
    <text evidence="2">The sequence shown here is derived from an EMBL/GenBank/DDBJ whole genome shotgun (WGS) entry which is preliminary data.</text>
</comment>
<gene>
    <name evidence="2" type="ORF">P7K49_009422</name>
</gene>
<dbReference type="EMBL" id="JASSZA010000005">
    <property type="protein sequence ID" value="KAK2109676.1"/>
    <property type="molecule type" value="Genomic_DNA"/>
</dbReference>
<proteinExistence type="predicted"/>
<evidence type="ECO:0000313" key="3">
    <source>
        <dbReference type="Proteomes" id="UP001266305"/>
    </source>
</evidence>
<evidence type="ECO:0000313" key="2">
    <source>
        <dbReference type="EMBL" id="KAK2109676.1"/>
    </source>
</evidence>
<dbReference type="Proteomes" id="UP001266305">
    <property type="component" value="Unassembled WGS sequence"/>
</dbReference>
<organism evidence="2 3">
    <name type="scientific">Saguinus oedipus</name>
    <name type="common">Cotton-top tamarin</name>
    <name type="synonym">Oedipomidas oedipus</name>
    <dbReference type="NCBI Taxonomy" id="9490"/>
    <lineage>
        <taxon>Eukaryota</taxon>
        <taxon>Metazoa</taxon>
        <taxon>Chordata</taxon>
        <taxon>Craniata</taxon>
        <taxon>Vertebrata</taxon>
        <taxon>Euteleostomi</taxon>
        <taxon>Mammalia</taxon>
        <taxon>Eutheria</taxon>
        <taxon>Euarchontoglires</taxon>
        <taxon>Primates</taxon>
        <taxon>Haplorrhini</taxon>
        <taxon>Platyrrhini</taxon>
        <taxon>Cebidae</taxon>
        <taxon>Callitrichinae</taxon>
        <taxon>Saguinus</taxon>
    </lineage>
</organism>
<protein>
    <submittedName>
        <fullName evidence="2">Uncharacterized protein</fullName>
    </submittedName>
</protein>
<feature type="compositionally biased region" description="Basic and acidic residues" evidence="1">
    <location>
        <begin position="186"/>
        <end position="200"/>
    </location>
</feature>
<sequence length="292" mass="31052">MPDLASGRRDALIPTTTTTPTPRDGYCLTGTYKSKDRHRYHQHPCSCSRYIPVHDSDPISGAVKEDELPRRNDVPLGIRDRQGRALEWASDSPCSLVQMFCPLAIARDKGLSLSAASPLPSNEALKTSVFTGSLLFAGLGPAAGGRSGSETATLTAAAGGGLDLPTPRGTQRRCMTRLNLRQLLREPLGRTRLAPGDHGRARSPRRLQQQPAAFALRLTPARRGPQGTFPAVPLRLHSASRGRGPLRLTGGTPGAGHPRGPTDSPLRPAPPLDGRRPGRGVRAPPGRTPSGP</sequence>
<feature type="region of interest" description="Disordered" evidence="1">
    <location>
        <begin position="186"/>
        <end position="292"/>
    </location>
</feature>
<reference evidence="2 3" key="1">
    <citation type="submission" date="2023-05" db="EMBL/GenBank/DDBJ databases">
        <title>B98-5 Cell Line De Novo Hybrid Assembly: An Optical Mapping Approach.</title>
        <authorList>
            <person name="Kananen K."/>
            <person name="Auerbach J.A."/>
            <person name="Kautto E."/>
            <person name="Blachly J.S."/>
        </authorList>
    </citation>
    <scope>NUCLEOTIDE SEQUENCE [LARGE SCALE GENOMIC DNA]</scope>
    <source>
        <strain evidence="2">B95-8</strain>
        <tissue evidence="2">Cell line</tissue>
    </source>
</reference>
<name>A0ABQ9VJW6_SAGOE</name>
<feature type="compositionally biased region" description="Low complexity" evidence="1">
    <location>
        <begin position="241"/>
        <end position="250"/>
    </location>
</feature>
<feature type="compositionally biased region" description="Low complexity" evidence="1">
    <location>
        <begin position="280"/>
        <end position="292"/>
    </location>
</feature>
<keyword evidence="3" id="KW-1185">Reference proteome</keyword>
<evidence type="ECO:0000256" key="1">
    <source>
        <dbReference type="SAM" id="MobiDB-lite"/>
    </source>
</evidence>